<organism evidence="3 4">
    <name type="scientific">Aquincola tertiaricarbonis</name>
    <dbReference type="NCBI Taxonomy" id="391953"/>
    <lineage>
        <taxon>Bacteria</taxon>
        <taxon>Pseudomonadati</taxon>
        <taxon>Pseudomonadota</taxon>
        <taxon>Betaproteobacteria</taxon>
        <taxon>Burkholderiales</taxon>
        <taxon>Sphaerotilaceae</taxon>
        <taxon>Aquincola</taxon>
    </lineage>
</organism>
<proteinExistence type="predicted"/>
<feature type="region of interest" description="Disordered" evidence="1">
    <location>
        <begin position="225"/>
        <end position="250"/>
    </location>
</feature>
<keyword evidence="2" id="KW-0732">Signal</keyword>
<feature type="chain" id="PRO_5046288894" description="Dienelactone hydrolase" evidence="2">
    <location>
        <begin position="29"/>
        <end position="369"/>
    </location>
</feature>
<reference evidence="3" key="1">
    <citation type="submission" date="2022-05" db="EMBL/GenBank/DDBJ databases">
        <title>An RpoN-dependent PEP-CTERM gene is involved in floc formation of an Aquincola tertiaricarbonis strain.</title>
        <authorList>
            <person name="Qiu D."/>
            <person name="Xia M."/>
        </authorList>
    </citation>
    <scope>NUCLEOTIDE SEQUENCE</scope>
    <source>
        <strain evidence="3">RN12</strain>
    </source>
</reference>
<dbReference type="RefSeq" id="WP_250199116.1">
    <property type="nucleotide sequence ID" value="NZ_CP097636.1"/>
</dbReference>
<evidence type="ECO:0000256" key="1">
    <source>
        <dbReference type="SAM" id="MobiDB-lite"/>
    </source>
</evidence>
<dbReference type="InterPro" id="IPR029058">
    <property type="entry name" value="AB_hydrolase_fold"/>
</dbReference>
<gene>
    <name evidence="3" type="ORF">MW290_18200</name>
</gene>
<feature type="signal peptide" evidence="2">
    <location>
        <begin position="1"/>
        <end position="28"/>
    </location>
</feature>
<protein>
    <recommendedName>
        <fullName evidence="5">Dienelactone hydrolase</fullName>
    </recommendedName>
</protein>
<dbReference type="SUPFAM" id="SSF53474">
    <property type="entry name" value="alpha/beta-Hydrolases"/>
    <property type="match status" value="1"/>
</dbReference>
<dbReference type="PIRSF" id="PIRSF031982">
    <property type="entry name" value="UCP031982_abhydr"/>
    <property type="match status" value="1"/>
</dbReference>
<dbReference type="Gene3D" id="3.40.50.1820">
    <property type="entry name" value="alpha/beta hydrolase"/>
    <property type="match status" value="1"/>
</dbReference>
<sequence length="369" mass="38990">MTHHALRTPLLAATALLALASQLTPAAAQVGRSTLTLANGPVVLSYPTDAPTQSLRYGPFEIQAAPDAPPRPAAAPRRLVVMSHGTAGSALPDQALASALAEAGFVVAQPLHAGDNYQDASQAGPVAFRRRPQEVVQLIDALAAHPAWGPRLALDRVGVHGMSAGGVTGLALAGAQWRTLSLVQHCQQHLRQDLGFCFNGALTTEQQAARQASFDHARDVPEAYLPPELTRWQGGRTPPAGQPDADPRPDPRIAVVTLAVPVAAIFSAESLARIRIPVGVLGADRDEVLAPDFHSRHVLRHCGTCTSLGELKGGGHFDVLWPWPPEVATQVAAQQVRGGLPVPGFDAAQRVAAQARIVEFHRRALQPQP</sequence>
<name>A0ABY4SC58_AQUTE</name>
<keyword evidence="4" id="KW-1185">Reference proteome</keyword>
<dbReference type="InterPro" id="IPR016986">
    <property type="entry name" value="UCP031982_abhydr"/>
</dbReference>
<accession>A0ABY4SC58</accession>
<evidence type="ECO:0000313" key="3">
    <source>
        <dbReference type="EMBL" id="URI10913.1"/>
    </source>
</evidence>
<dbReference type="EMBL" id="CP097636">
    <property type="protein sequence ID" value="URI10913.1"/>
    <property type="molecule type" value="Genomic_DNA"/>
</dbReference>
<evidence type="ECO:0008006" key="5">
    <source>
        <dbReference type="Google" id="ProtNLM"/>
    </source>
</evidence>
<dbReference type="Proteomes" id="UP001056201">
    <property type="component" value="Chromosome 2"/>
</dbReference>
<evidence type="ECO:0000256" key="2">
    <source>
        <dbReference type="SAM" id="SignalP"/>
    </source>
</evidence>
<evidence type="ECO:0000313" key="4">
    <source>
        <dbReference type="Proteomes" id="UP001056201"/>
    </source>
</evidence>